<dbReference type="InterPro" id="IPR050469">
    <property type="entry name" value="Diguanylate_Cyclase"/>
</dbReference>
<dbReference type="InterPro" id="IPR043128">
    <property type="entry name" value="Rev_trsase/Diguanyl_cyclase"/>
</dbReference>
<dbReference type="PANTHER" id="PTHR45138:SF9">
    <property type="entry name" value="DIGUANYLATE CYCLASE DGCM-RELATED"/>
    <property type="match status" value="1"/>
</dbReference>
<keyword evidence="3" id="KW-0175">Coiled coil</keyword>
<dbReference type="SUPFAM" id="SSF158472">
    <property type="entry name" value="HAMP domain-like"/>
    <property type="match status" value="1"/>
</dbReference>
<name>A0A850TEZ6_9BACT</name>
<evidence type="ECO:0000259" key="5">
    <source>
        <dbReference type="PROSITE" id="PS50885"/>
    </source>
</evidence>
<dbReference type="PROSITE" id="PS50885">
    <property type="entry name" value="HAMP"/>
    <property type="match status" value="1"/>
</dbReference>
<dbReference type="AlphaFoldDB" id="A0A850TEZ6"/>
<dbReference type="InterPro" id="IPR003660">
    <property type="entry name" value="HAMP_dom"/>
</dbReference>
<keyword evidence="8" id="KW-1185">Reference proteome</keyword>
<dbReference type="Pfam" id="PF00672">
    <property type="entry name" value="HAMP"/>
    <property type="match status" value="1"/>
</dbReference>
<proteinExistence type="predicted"/>
<dbReference type="CDD" id="cd18774">
    <property type="entry name" value="PDC2_HK_sensor"/>
    <property type="match status" value="1"/>
</dbReference>
<dbReference type="Gene3D" id="6.10.340.10">
    <property type="match status" value="1"/>
</dbReference>
<keyword evidence="4" id="KW-0472">Membrane</keyword>
<dbReference type="Pfam" id="PF00990">
    <property type="entry name" value="GGDEF"/>
    <property type="match status" value="1"/>
</dbReference>
<feature type="transmembrane region" description="Helical" evidence="4">
    <location>
        <begin position="12"/>
        <end position="31"/>
    </location>
</feature>
<dbReference type="PROSITE" id="PS50887">
    <property type="entry name" value="GGDEF"/>
    <property type="match status" value="1"/>
</dbReference>
<dbReference type="RefSeq" id="WP_178368295.1">
    <property type="nucleotide sequence ID" value="NZ_JACADJ010000125.1"/>
</dbReference>
<dbReference type="PANTHER" id="PTHR45138">
    <property type="entry name" value="REGULATORY COMPONENTS OF SENSORY TRANSDUCTION SYSTEM"/>
    <property type="match status" value="1"/>
</dbReference>
<keyword evidence="4" id="KW-0812">Transmembrane</keyword>
<dbReference type="Gene3D" id="3.30.70.270">
    <property type="match status" value="1"/>
</dbReference>
<evidence type="ECO:0000259" key="6">
    <source>
        <dbReference type="PROSITE" id="PS50887"/>
    </source>
</evidence>
<dbReference type="CDD" id="cd01949">
    <property type="entry name" value="GGDEF"/>
    <property type="match status" value="1"/>
</dbReference>
<dbReference type="GO" id="GO:0005886">
    <property type="term" value="C:plasma membrane"/>
    <property type="evidence" value="ECO:0007669"/>
    <property type="project" value="TreeGrafter"/>
</dbReference>
<gene>
    <name evidence="7" type="ORF">HXW94_18005</name>
</gene>
<dbReference type="GO" id="GO:1902201">
    <property type="term" value="P:negative regulation of bacterial-type flagellum-dependent cell motility"/>
    <property type="evidence" value="ECO:0007669"/>
    <property type="project" value="TreeGrafter"/>
</dbReference>
<organism evidence="7 8">
    <name type="scientific">Desulfobacter latus</name>
    <dbReference type="NCBI Taxonomy" id="2292"/>
    <lineage>
        <taxon>Bacteria</taxon>
        <taxon>Pseudomonadati</taxon>
        <taxon>Thermodesulfobacteriota</taxon>
        <taxon>Desulfobacteria</taxon>
        <taxon>Desulfobacterales</taxon>
        <taxon>Desulfobacteraceae</taxon>
        <taxon>Desulfobacter</taxon>
    </lineage>
</organism>
<dbReference type="SUPFAM" id="SSF55073">
    <property type="entry name" value="Nucleotide cyclase"/>
    <property type="match status" value="1"/>
</dbReference>
<dbReference type="EMBL" id="JACADJ010000125">
    <property type="protein sequence ID" value="NWH06847.1"/>
    <property type="molecule type" value="Genomic_DNA"/>
</dbReference>
<dbReference type="GO" id="GO:0007165">
    <property type="term" value="P:signal transduction"/>
    <property type="evidence" value="ECO:0007669"/>
    <property type="project" value="InterPro"/>
</dbReference>
<feature type="transmembrane region" description="Helical" evidence="4">
    <location>
        <begin position="424"/>
        <end position="448"/>
    </location>
</feature>
<evidence type="ECO:0000313" key="8">
    <source>
        <dbReference type="Proteomes" id="UP000553343"/>
    </source>
</evidence>
<dbReference type="SMART" id="SM00267">
    <property type="entry name" value="GGDEF"/>
    <property type="match status" value="1"/>
</dbReference>
<evidence type="ECO:0000256" key="3">
    <source>
        <dbReference type="SAM" id="Coils"/>
    </source>
</evidence>
<comment type="caution">
    <text evidence="7">The sequence shown here is derived from an EMBL/GenBank/DDBJ whole genome shotgun (WGS) entry which is preliminary data.</text>
</comment>
<reference evidence="7 8" key="1">
    <citation type="submission" date="2020-06" db="EMBL/GenBank/DDBJ databases">
        <title>High-quality draft genome of sulfate reducer Desulfobacter latus type strain AcrS2 isolated from marine sediment.</title>
        <authorList>
            <person name="Hoppe M."/>
            <person name="Larsen C.K."/>
            <person name="Marshall I.P.G."/>
            <person name="Schramm A."/>
            <person name="Marietou A.G."/>
        </authorList>
    </citation>
    <scope>NUCLEOTIDE SEQUENCE [LARGE SCALE GENOMIC DNA]</scope>
    <source>
        <strain evidence="7 8">AcRS2</strain>
    </source>
</reference>
<protein>
    <recommendedName>
        <fullName evidence="1">diguanylate cyclase</fullName>
        <ecNumber evidence="1">2.7.7.65</ecNumber>
    </recommendedName>
</protein>
<keyword evidence="4" id="KW-1133">Transmembrane helix</keyword>
<dbReference type="InterPro" id="IPR029787">
    <property type="entry name" value="Nucleotide_cyclase"/>
</dbReference>
<feature type="domain" description="GGDEF" evidence="6">
    <location>
        <begin position="561"/>
        <end position="695"/>
    </location>
</feature>
<dbReference type="GO" id="GO:0043709">
    <property type="term" value="P:cell adhesion involved in single-species biofilm formation"/>
    <property type="evidence" value="ECO:0007669"/>
    <property type="project" value="TreeGrafter"/>
</dbReference>
<dbReference type="NCBIfam" id="TIGR00254">
    <property type="entry name" value="GGDEF"/>
    <property type="match status" value="1"/>
</dbReference>
<dbReference type="Gene3D" id="3.30.450.20">
    <property type="entry name" value="PAS domain"/>
    <property type="match status" value="2"/>
</dbReference>
<evidence type="ECO:0000313" key="7">
    <source>
        <dbReference type="EMBL" id="NWH06847.1"/>
    </source>
</evidence>
<feature type="domain" description="HAMP" evidence="5">
    <location>
        <begin position="451"/>
        <end position="500"/>
    </location>
</feature>
<evidence type="ECO:0000256" key="1">
    <source>
        <dbReference type="ARBA" id="ARBA00012528"/>
    </source>
</evidence>
<sequence length="695" mass="78655">MFKAKFTTKITLLAIIPITIFFATILGIQIFEMEKLSKSTSNIARTGLEDIYRTQLATRSNDIAGKVSLKIDNIYNELNIITGMAQKIIDEDGLTPLGRAIQDIPYLANHFEYNTQKNWSNLKKSDIDISMSVWGYLHDEGGRINQNTINYTTSISSIKILLHAVGHFGMDKGWLYLTGPKETPVMVMTPWSQMPSIFDKKYPGHNTNNWWDFFFPGIVEGWEAWISNPSLKPKNESGEITLTPLYEDAGGTGLMVTFFSPLWNTERTKNYGAAALDFNIHNLISLVENEKIGQTGFSFLLQSDGNALGMQDSWVSVLGLEKKDKKEGGVNKIYFKFRESRIEGLRELANVISEQNFSINEFIDNTGKEYVISFRNIVNYNLWTGNGQEIKEDALYLGMVVPKDEILQVQYQIEDEIESKSTEAMVFIVSISIVFGIFTVVIAAMYAIRETKQIRMMTDSVTSVKDKNFNVMVPIVSKDDLGELAHTFNGMITEIQATYSQLQKYAKDLEEEVKERTQHLQQANERLERLSNVDGLTNVHNRRYFDDQLDKNWRNHVRNGLPLSVLLIDIDYFKKFNDTYGHQAGDSCLIQVALALQNTLKRPSDILARYGGEEFCAIISGDADDAMKIGALLIQAVETLHIEHQPSDKGIVSISIGVHSLIPTQNDDMSKFVELADQALYESKKTGRDRVTLYS</sequence>
<dbReference type="Proteomes" id="UP000553343">
    <property type="component" value="Unassembled WGS sequence"/>
</dbReference>
<evidence type="ECO:0000256" key="4">
    <source>
        <dbReference type="SAM" id="Phobius"/>
    </source>
</evidence>
<comment type="catalytic activity">
    <reaction evidence="2">
        <text>2 GTP = 3',3'-c-di-GMP + 2 diphosphate</text>
        <dbReference type="Rhea" id="RHEA:24898"/>
        <dbReference type="ChEBI" id="CHEBI:33019"/>
        <dbReference type="ChEBI" id="CHEBI:37565"/>
        <dbReference type="ChEBI" id="CHEBI:58805"/>
        <dbReference type="EC" id="2.7.7.65"/>
    </reaction>
</comment>
<accession>A0A850TEZ6</accession>
<dbReference type="CDD" id="cd06225">
    <property type="entry name" value="HAMP"/>
    <property type="match status" value="1"/>
</dbReference>
<evidence type="ECO:0000256" key="2">
    <source>
        <dbReference type="ARBA" id="ARBA00034247"/>
    </source>
</evidence>
<dbReference type="GO" id="GO:0052621">
    <property type="term" value="F:diguanylate cyclase activity"/>
    <property type="evidence" value="ECO:0007669"/>
    <property type="project" value="UniProtKB-EC"/>
</dbReference>
<dbReference type="SMART" id="SM00304">
    <property type="entry name" value="HAMP"/>
    <property type="match status" value="1"/>
</dbReference>
<dbReference type="InterPro" id="IPR000160">
    <property type="entry name" value="GGDEF_dom"/>
</dbReference>
<feature type="coiled-coil region" evidence="3">
    <location>
        <begin position="492"/>
        <end position="533"/>
    </location>
</feature>
<dbReference type="FunFam" id="3.30.70.270:FF:000001">
    <property type="entry name" value="Diguanylate cyclase domain protein"/>
    <property type="match status" value="1"/>
</dbReference>
<dbReference type="EC" id="2.7.7.65" evidence="1"/>